<organism evidence="3 4">
    <name type="scientific">Mycena metata</name>
    <dbReference type="NCBI Taxonomy" id="1033252"/>
    <lineage>
        <taxon>Eukaryota</taxon>
        <taxon>Fungi</taxon>
        <taxon>Dikarya</taxon>
        <taxon>Basidiomycota</taxon>
        <taxon>Agaricomycotina</taxon>
        <taxon>Agaricomycetes</taxon>
        <taxon>Agaricomycetidae</taxon>
        <taxon>Agaricales</taxon>
        <taxon>Marasmiineae</taxon>
        <taxon>Mycenaceae</taxon>
        <taxon>Mycena</taxon>
    </lineage>
</organism>
<evidence type="ECO:0000313" key="4">
    <source>
        <dbReference type="Proteomes" id="UP001215598"/>
    </source>
</evidence>
<dbReference type="EMBL" id="JARKIB010000260">
    <property type="protein sequence ID" value="KAJ7718823.1"/>
    <property type="molecule type" value="Genomic_DNA"/>
</dbReference>
<protein>
    <submittedName>
        <fullName evidence="3">Uncharacterized protein</fullName>
    </submittedName>
</protein>
<gene>
    <name evidence="3" type="ORF">B0H16DRAFT_1700527</name>
</gene>
<keyword evidence="4" id="KW-1185">Reference proteome</keyword>
<evidence type="ECO:0000313" key="3">
    <source>
        <dbReference type="EMBL" id="KAJ7718823.1"/>
    </source>
</evidence>
<accession>A0AAD7HF78</accession>
<evidence type="ECO:0000256" key="1">
    <source>
        <dbReference type="SAM" id="MobiDB-lite"/>
    </source>
</evidence>
<dbReference type="Proteomes" id="UP001215598">
    <property type="component" value="Unassembled WGS sequence"/>
</dbReference>
<name>A0AAD7HF78_9AGAR</name>
<keyword evidence="2" id="KW-0732">Signal</keyword>
<feature type="compositionally biased region" description="Acidic residues" evidence="1">
    <location>
        <begin position="51"/>
        <end position="61"/>
    </location>
</feature>
<feature type="signal peptide" evidence="2">
    <location>
        <begin position="1"/>
        <end position="21"/>
    </location>
</feature>
<comment type="caution">
    <text evidence="3">The sequence shown here is derived from an EMBL/GenBank/DDBJ whole genome shotgun (WGS) entry which is preliminary data.</text>
</comment>
<sequence length="133" mass="13519">MFIKPLILLSCLATFAGNSWAAPVASDVSLATRVLPRAAPPAGATPCSNDDQTDADADDPDKDLPSCADLGGSTPFPCTNDNLVAFKENLPFCNGTTLQDQGPAAVAAASAAEASASAVVAAFDKEFGFDLQV</sequence>
<dbReference type="AlphaFoldDB" id="A0AAD7HF78"/>
<feature type="chain" id="PRO_5042176768" evidence="2">
    <location>
        <begin position="22"/>
        <end position="133"/>
    </location>
</feature>
<reference evidence="3" key="1">
    <citation type="submission" date="2023-03" db="EMBL/GenBank/DDBJ databases">
        <title>Massive genome expansion in bonnet fungi (Mycena s.s.) driven by repeated elements and novel gene families across ecological guilds.</title>
        <authorList>
            <consortium name="Lawrence Berkeley National Laboratory"/>
            <person name="Harder C.B."/>
            <person name="Miyauchi S."/>
            <person name="Viragh M."/>
            <person name="Kuo A."/>
            <person name="Thoen E."/>
            <person name="Andreopoulos B."/>
            <person name="Lu D."/>
            <person name="Skrede I."/>
            <person name="Drula E."/>
            <person name="Henrissat B."/>
            <person name="Morin E."/>
            <person name="Kohler A."/>
            <person name="Barry K."/>
            <person name="LaButti K."/>
            <person name="Morin E."/>
            <person name="Salamov A."/>
            <person name="Lipzen A."/>
            <person name="Mereny Z."/>
            <person name="Hegedus B."/>
            <person name="Baldrian P."/>
            <person name="Stursova M."/>
            <person name="Weitz H."/>
            <person name="Taylor A."/>
            <person name="Grigoriev I.V."/>
            <person name="Nagy L.G."/>
            <person name="Martin F."/>
            <person name="Kauserud H."/>
        </authorList>
    </citation>
    <scope>NUCLEOTIDE SEQUENCE</scope>
    <source>
        <strain evidence="3">CBHHK182m</strain>
    </source>
</reference>
<proteinExistence type="predicted"/>
<feature type="region of interest" description="Disordered" evidence="1">
    <location>
        <begin position="39"/>
        <end position="68"/>
    </location>
</feature>
<evidence type="ECO:0000256" key="2">
    <source>
        <dbReference type="SAM" id="SignalP"/>
    </source>
</evidence>